<accession>A0A845Q9L3</accession>
<gene>
    <name evidence="2" type="ORF">GTQ45_05170</name>
</gene>
<dbReference type="RefSeq" id="WP_160587119.1">
    <property type="nucleotide sequence ID" value="NZ_BMHN01000001.1"/>
</dbReference>
<proteinExistence type="predicted"/>
<comment type="caution">
    <text evidence="2">The sequence shown here is derived from an EMBL/GenBank/DDBJ whole genome shotgun (WGS) entry which is preliminary data.</text>
</comment>
<name>A0A845Q9L3_9HYPH</name>
<reference evidence="2 3" key="1">
    <citation type="journal article" date="2016" name="Int. J. Syst. Evol. Microbiol.">
        <title>Pyruvatibacter mobilis gen. nov., sp. nov., a marine bacterium from the culture broth of Picochlorum sp. 122.</title>
        <authorList>
            <person name="Wang G."/>
            <person name="Tang M."/>
            <person name="Wu H."/>
            <person name="Dai S."/>
            <person name="Li T."/>
            <person name="Chen C."/>
            <person name="He H."/>
            <person name="Fan J."/>
            <person name="Xiang W."/>
            <person name="Li X."/>
        </authorList>
    </citation>
    <scope>NUCLEOTIDE SEQUENCE [LARGE SCALE GENOMIC DNA]</scope>
    <source>
        <strain evidence="2 3">GYP-11</strain>
    </source>
</reference>
<keyword evidence="3" id="KW-1185">Reference proteome</keyword>
<keyword evidence="1" id="KW-0732">Signal</keyword>
<feature type="chain" id="PRO_5032361138" description="Outer membrane protein assembly factor BamE" evidence="1">
    <location>
        <begin position="27"/>
        <end position="138"/>
    </location>
</feature>
<organism evidence="2 3">
    <name type="scientific">Pyruvatibacter mobilis</name>
    <dbReference type="NCBI Taxonomy" id="1712261"/>
    <lineage>
        <taxon>Bacteria</taxon>
        <taxon>Pseudomonadati</taxon>
        <taxon>Pseudomonadota</taxon>
        <taxon>Alphaproteobacteria</taxon>
        <taxon>Hyphomicrobiales</taxon>
        <taxon>Parvibaculaceae</taxon>
        <taxon>Pyruvatibacter</taxon>
    </lineage>
</organism>
<evidence type="ECO:0000256" key="1">
    <source>
        <dbReference type="SAM" id="SignalP"/>
    </source>
</evidence>
<evidence type="ECO:0008006" key="4">
    <source>
        <dbReference type="Google" id="ProtNLM"/>
    </source>
</evidence>
<dbReference type="AlphaFoldDB" id="A0A845Q9L3"/>
<evidence type="ECO:0000313" key="3">
    <source>
        <dbReference type="Proteomes" id="UP000470384"/>
    </source>
</evidence>
<dbReference type="GeneID" id="300656032"/>
<sequence>MRRSGTRILGPSLTIALAALGLAACAQPGQGPASAPVAQLTAPAPKQTAILRPAPSPESLVGKSPAAIERALGTPAFEGRDGDARIWRYSAETCSLLVIFYEDEAGEPKSAYLDARKPQGGEAQMGACLSDVVNTPPA</sequence>
<dbReference type="PROSITE" id="PS51257">
    <property type="entry name" value="PROKAR_LIPOPROTEIN"/>
    <property type="match status" value="1"/>
</dbReference>
<dbReference type="OrthoDB" id="8456317at2"/>
<feature type="signal peptide" evidence="1">
    <location>
        <begin position="1"/>
        <end position="26"/>
    </location>
</feature>
<protein>
    <recommendedName>
        <fullName evidence="4">Outer membrane protein assembly factor BamE</fullName>
    </recommendedName>
</protein>
<dbReference type="Proteomes" id="UP000470384">
    <property type="component" value="Unassembled WGS sequence"/>
</dbReference>
<evidence type="ECO:0000313" key="2">
    <source>
        <dbReference type="EMBL" id="NBG95117.1"/>
    </source>
</evidence>
<dbReference type="EMBL" id="WXYQ01000004">
    <property type="protein sequence ID" value="NBG95117.1"/>
    <property type="molecule type" value="Genomic_DNA"/>
</dbReference>